<protein>
    <submittedName>
        <fullName evidence="3">Myb/SANT-like DNA-binding domain</fullName>
    </submittedName>
</protein>
<dbReference type="InterPro" id="IPR044822">
    <property type="entry name" value="Myb_DNA-bind_4"/>
</dbReference>
<dbReference type="EMBL" id="JASPKY010000083">
    <property type="protein sequence ID" value="KAK9738725.1"/>
    <property type="molecule type" value="Genomic_DNA"/>
</dbReference>
<dbReference type="Pfam" id="PF13837">
    <property type="entry name" value="Myb_DNA-bind_4"/>
    <property type="match status" value="1"/>
</dbReference>
<keyword evidence="4" id="KW-1185">Reference proteome</keyword>
<sequence length="361" mass="41170">MKEIEIFDPKEEITYKLNVEDDVYEEIVSQGNFALAMSLLQKQREKNNFMAAYKVWHSDSTLTSSSKNLNNGDLQETSVGNTNFDNDPETELTTTDNTKIWNDQAIKLMISLCKKYDKEFESGVKKYIWAKIAKELTGKCNQLYTYQQCDTKFKGLKNMYKQVKKHNEQSGKNIKIWKYYDLMDEILYSKPEIHAVATCSSKTGLIVKGITKRNTEDQNTDSLAEQNSSDTNSEAVWTLILIDNKVIVQSVPSFFNVNKLKIYGEYCECDDFSCDRHEGLICGGPDHGTCECGVYVVDGEICSGRGRFCEKCPTCADRCKEFKDCVQCQVFENGSIKKEDCLSNCTKFTPDSVDYIESKLI</sequence>
<evidence type="ECO:0000256" key="1">
    <source>
        <dbReference type="SAM" id="MobiDB-lite"/>
    </source>
</evidence>
<dbReference type="PANTHER" id="PTHR47595:SF1">
    <property type="entry name" value="MYB_SANT-LIKE DNA-BINDING DOMAIN-CONTAINING PROTEIN"/>
    <property type="match status" value="1"/>
</dbReference>
<dbReference type="Gene3D" id="2.170.300.10">
    <property type="entry name" value="Tie2 ligand-binding domain superfamily"/>
    <property type="match status" value="1"/>
</dbReference>
<gene>
    <name evidence="3" type="ORF">QE152_g9634</name>
</gene>
<reference evidence="3 4" key="1">
    <citation type="journal article" date="2024" name="BMC Genomics">
        <title>De novo assembly and annotation of Popillia japonica's genome with initial clues to its potential as an invasive pest.</title>
        <authorList>
            <person name="Cucini C."/>
            <person name="Boschi S."/>
            <person name="Funari R."/>
            <person name="Cardaioli E."/>
            <person name="Iannotti N."/>
            <person name="Marturano G."/>
            <person name="Paoli F."/>
            <person name="Bruttini M."/>
            <person name="Carapelli A."/>
            <person name="Frati F."/>
            <person name="Nardi F."/>
        </authorList>
    </citation>
    <scope>NUCLEOTIDE SEQUENCE [LARGE SCALE GENOMIC DNA]</scope>
    <source>
        <strain evidence="3">DMR45628</strain>
    </source>
</reference>
<dbReference type="SUPFAM" id="SSF69687">
    <property type="entry name" value="Integrin beta tail domain"/>
    <property type="match status" value="1"/>
</dbReference>
<evidence type="ECO:0000313" key="4">
    <source>
        <dbReference type="Proteomes" id="UP001458880"/>
    </source>
</evidence>
<organism evidence="3 4">
    <name type="scientific">Popillia japonica</name>
    <name type="common">Japanese beetle</name>
    <dbReference type="NCBI Taxonomy" id="7064"/>
    <lineage>
        <taxon>Eukaryota</taxon>
        <taxon>Metazoa</taxon>
        <taxon>Ecdysozoa</taxon>
        <taxon>Arthropoda</taxon>
        <taxon>Hexapoda</taxon>
        <taxon>Insecta</taxon>
        <taxon>Pterygota</taxon>
        <taxon>Neoptera</taxon>
        <taxon>Endopterygota</taxon>
        <taxon>Coleoptera</taxon>
        <taxon>Polyphaga</taxon>
        <taxon>Scarabaeiformia</taxon>
        <taxon>Scarabaeidae</taxon>
        <taxon>Rutelinae</taxon>
        <taxon>Popillia</taxon>
    </lineage>
</organism>
<dbReference type="InterPro" id="IPR036349">
    <property type="entry name" value="Integrin_bsu_tail_dom_sf"/>
</dbReference>
<dbReference type="GO" id="GO:0003677">
    <property type="term" value="F:DNA binding"/>
    <property type="evidence" value="ECO:0007669"/>
    <property type="project" value="UniProtKB-KW"/>
</dbReference>
<dbReference type="Gene3D" id="4.10.1240.30">
    <property type="match status" value="1"/>
</dbReference>
<dbReference type="Proteomes" id="UP001458880">
    <property type="component" value="Unassembled WGS sequence"/>
</dbReference>
<dbReference type="PANTHER" id="PTHR47595">
    <property type="entry name" value="HEAT SHOCK 70 KDA PROTEIN 14"/>
    <property type="match status" value="1"/>
</dbReference>
<accession>A0AAW1LU81</accession>
<keyword evidence="3" id="KW-0238">DNA-binding</keyword>
<dbReference type="AlphaFoldDB" id="A0AAW1LU81"/>
<dbReference type="Gene3D" id="1.10.10.60">
    <property type="entry name" value="Homeodomain-like"/>
    <property type="match status" value="1"/>
</dbReference>
<feature type="region of interest" description="Disordered" evidence="1">
    <location>
        <begin position="63"/>
        <end position="91"/>
    </location>
</feature>
<evidence type="ECO:0000259" key="2">
    <source>
        <dbReference type="Pfam" id="PF13837"/>
    </source>
</evidence>
<proteinExistence type="predicted"/>
<feature type="compositionally biased region" description="Polar residues" evidence="1">
    <location>
        <begin position="72"/>
        <end position="91"/>
    </location>
</feature>
<evidence type="ECO:0000313" key="3">
    <source>
        <dbReference type="EMBL" id="KAK9738725.1"/>
    </source>
</evidence>
<feature type="domain" description="Myb/SANT-like DNA-binding" evidence="2">
    <location>
        <begin position="100"/>
        <end position="186"/>
    </location>
</feature>
<comment type="caution">
    <text evidence="3">The sequence shown here is derived from an EMBL/GenBank/DDBJ whole genome shotgun (WGS) entry which is preliminary data.</text>
</comment>
<name>A0AAW1LU81_POPJA</name>